<organism evidence="10 11">
    <name type="scientific">Ephemerocybe angulata</name>
    <dbReference type="NCBI Taxonomy" id="980116"/>
    <lineage>
        <taxon>Eukaryota</taxon>
        <taxon>Fungi</taxon>
        <taxon>Dikarya</taxon>
        <taxon>Basidiomycota</taxon>
        <taxon>Agaricomycotina</taxon>
        <taxon>Agaricomycetes</taxon>
        <taxon>Agaricomycetidae</taxon>
        <taxon>Agaricales</taxon>
        <taxon>Agaricineae</taxon>
        <taxon>Psathyrellaceae</taxon>
        <taxon>Ephemerocybe</taxon>
    </lineage>
</organism>
<dbReference type="GO" id="GO:0032259">
    <property type="term" value="P:methylation"/>
    <property type="evidence" value="ECO:0007669"/>
    <property type="project" value="UniProtKB-KW"/>
</dbReference>
<comment type="caution">
    <text evidence="10">The sequence shown here is derived from an EMBL/GenBank/DDBJ whole genome shotgun (WGS) entry which is preliminary data.</text>
</comment>
<dbReference type="OrthoDB" id="203237at2759"/>
<dbReference type="SUPFAM" id="SSF53335">
    <property type="entry name" value="S-adenosyl-L-methionine-dependent methyltransferases"/>
    <property type="match status" value="1"/>
</dbReference>
<feature type="binding site" evidence="9">
    <location>
        <position position="203"/>
    </location>
    <ligand>
        <name>S-adenosyl-L-methionine</name>
        <dbReference type="ChEBI" id="CHEBI:59789"/>
    </ligand>
</feature>
<dbReference type="EC" id="2.1.1.233" evidence="3 8"/>
<evidence type="ECO:0000313" key="10">
    <source>
        <dbReference type="EMBL" id="KAF6763031.1"/>
    </source>
</evidence>
<feature type="binding site" evidence="9">
    <location>
        <position position="65"/>
    </location>
    <ligand>
        <name>S-adenosyl-L-methionine</name>
        <dbReference type="ChEBI" id="CHEBI:59789"/>
    </ligand>
</feature>
<dbReference type="PANTHER" id="PTHR13600">
    <property type="entry name" value="LEUCINE CARBOXYL METHYLTRANSFERASE"/>
    <property type="match status" value="1"/>
</dbReference>
<evidence type="ECO:0000256" key="6">
    <source>
        <dbReference type="ARBA" id="ARBA00022679"/>
    </source>
</evidence>
<evidence type="ECO:0000256" key="9">
    <source>
        <dbReference type="PIRSR" id="PIRSR016305-1"/>
    </source>
</evidence>
<dbReference type="EMBL" id="JACGCI010000006">
    <property type="protein sequence ID" value="KAF6763031.1"/>
    <property type="molecule type" value="Genomic_DNA"/>
</dbReference>
<reference evidence="10 11" key="1">
    <citation type="submission" date="2020-07" db="EMBL/GenBank/DDBJ databases">
        <title>Comparative genomics of pyrophilous fungi reveals a link between fire events and developmental genes.</title>
        <authorList>
            <consortium name="DOE Joint Genome Institute"/>
            <person name="Steindorff A.S."/>
            <person name="Carver A."/>
            <person name="Calhoun S."/>
            <person name="Stillman K."/>
            <person name="Liu H."/>
            <person name="Lipzen A."/>
            <person name="Pangilinan J."/>
            <person name="Labutti K."/>
            <person name="Bruns T.D."/>
            <person name="Grigoriev I.V."/>
        </authorList>
    </citation>
    <scope>NUCLEOTIDE SEQUENCE [LARGE SCALE GENOMIC DNA]</scope>
    <source>
        <strain evidence="10 11">CBS 144469</strain>
    </source>
</reference>
<dbReference type="InterPro" id="IPR016651">
    <property type="entry name" value="LCMT1"/>
</dbReference>
<dbReference type="GO" id="GO:0018423">
    <property type="term" value="F:protein C-terminal leucine carboxyl O-methyltransferase activity"/>
    <property type="evidence" value="ECO:0007669"/>
    <property type="project" value="UniProtKB-EC"/>
</dbReference>
<dbReference type="Pfam" id="PF04072">
    <property type="entry name" value="LCM"/>
    <property type="match status" value="1"/>
</dbReference>
<gene>
    <name evidence="10" type="ORF">DFP72DRAFT_801470</name>
</gene>
<comment type="function">
    <text evidence="8">Methylates the carboxyl group of the C-terminal leucine residue of protein phosphatase 2A catalytic subunits to form alpha-leucine ester residues.</text>
</comment>
<dbReference type="AlphaFoldDB" id="A0A8H6ICJ0"/>
<accession>A0A8H6ICJ0</accession>
<feature type="binding site" evidence="9">
    <location>
        <begin position="167"/>
        <end position="168"/>
    </location>
    <ligand>
        <name>S-adenosyl-L-methionine</name>
        <dbReference type="ChEBI" id="CHEBI:59789"/>
    </ligand>
</feature>
<evidence type="ECO:0000256" key="3">
    <source>
        <dbReference type="ARBA" id="ARBA00012834"/>
    </source>
</evidence>
<evidence type="ECO:0000256" key="1">
    <source>
        <dbReference type="ARBA" id="ARBA00000724"/>
    </source>
</evidence>
<sequence length="355" mass="39151">MFPPGHAQPQDPDAPIRATDNDAALARLSAVKKNYLQDAFVKDLVPRAHLQPSRPPLINIGTYVRSHAIDLLVGEWLQMAKASGTKVQIVSLGAGSDTRFWRIETGPAKDELAKYIEVDFTEVTTKKAMAIRKSKQMNSLLGDPEKVQVAGGGTGLRSPKYHLIPADLRMPPTVSLGPVLTAGESTEGGPLLSPSLPTLIIFECVLAYMSPEASARLLRWFVDYSSTGPEEGGILGCLVYEMFNLHDAFGRVMVSNLQARYVSIPGAEPFTTLESLSKRLTDEGFSAARALTLREIRRAYIEQSELERISKLEFLDETEELDLVLEHYAISWGLYLQNPGSSSSWGHWGLKQQRL</sequence>
<protein>
    <recommendedName>
        <fullName evidence="4 8">Leucine carboxyl methyltransferase 1</fullName>
        <ecNumber evidence="3 8">2.1.1.233</ecNumber>
    </recommendedName>
</protein>
<comment type="similarity">
    <text evidence="2 8">Belongs to the methyltransferase superfamily. LCMT family.</text>
</comment>
<dbReference type="InterPro" id="IPR029063">
    <property type="entry name" value="SAM-dependent_MTases_sf"/>
</dbReference>
<dbReference type="PIRSF" id="PIRSF016305">
    <property type="entry name" value="LCM_mtfrase"/>
    <property type="match status" value="1"/>
</dbReference>
<keyword evidence="7 8" id="KW-0949">S-adenosyl-L-methionine</keyword>
<evidence type="ECO:0000256" key="2">
    <source>
        <dbReference type="ARBA" id="ARBA00010703"/>
    </source>
</evidence>
<evidence type="ECO:0000256" key="4">
    <source>
        <dbReference type="ARBA" id="ARBA00017497"/>
    </source>
</evidence>
<evidence type="ECO:0000256" key="7">
    <source>
        <dbReference type="ARBA" id="ARBA00022691"/>
    </source>
</evidence>
<evidence type="ECO:0000313" key="11">
    <source>
        <dbReference type="Proteomes" id="UP000521943"/>
    </source>
</evidence>
<evidence type="ECO:0000256" key="8">
    <source>
        <dbReference type="PIRNR" id="PIRNR016305"/>
    </source>
</evidence>
<name>A0A8H6ICJ0_9AGAR</name>
<evidence type="ECO:0000256" key="5">
    <source>
        <dbReference type="ARBA" id="ARBA00022603"/>
    </source>
</evidence>
<proteinExistence type="inferred from homology"/>
<comment type="catalytic activity">
    <reaction evidence="1 8">
        <text>[phosphatase 2A protein]-C-terminal L-leucine + S-adenosyl-L-methionine = [phosphatase 2A protein]-C-terminal L-leucine methyl ester + S-adenosyl-L-homocysteine</text>
        <dbReference type="Rhea" id="RHEA:48544"/>
        <dbReference type="Rhea" id="RHEA-COMP:12134"/>
        <dbReference type="Rhea" id="RHEA-COMP:12135"/>
        <dbReference type="ChEBI" id="CHEBI:57856"/>
        <dbReference type="ChEBI" id="CHEBI:59789"/>
        <dbReference type="ChEBI" id="CHEBI:90516"/>
        <dbReference type="ChEBI" id="CHEBI:90517"/>
        <dbReference type="EC" id="2.1.1.233"/>
    </reaction>
</comment>
<keyword evidence="11" id="KW-1185">Reference proteome</keyword>
<feature type="binding site" evidence="9">
    <location>
        <position position="93"/>
    </location>
    <ligand>
        <name>S-adenosyl-L-methionine</name>
        <dbReference type="ChEBI" id="CHEBI:59789"/>
    </ligand>
</feature>
<keyword evidence="5 8" id="KW-0489">Methyltransferase</keyword>
<dbReference type="PANTHER" id="PTHR13600:SF21">
    <property type="entry name" value="LEUCINE CARBOXYL METHYLTRANSFERASE 1"/>
    <property type="match status" value="1"/>
</dbReference>
<dbReference type="Gene3D" id="3.40.50.150">
    <property type="entry name" value="Vaccinia Virus protein VP39"/>
    <property type="match status" value="1"/>
</dbReference>
<dbReference type="InterPro" id="IPR007213">
    <property type="entry name" value="Ppm1/Ppm2/Tcmp"/>
</dbReference>
<dbReference type="Proteomes" id="UP000521943">
    <property type="component" value="Unassembled WGS sequence"/>
</dbReference>
<keyword evidence="6 8" id="KW-0808">Transferase</keyword>